<comment type="similarity">
    <text evidence="1">Belongs to the UPF0213 family.</text>
</comment>
<evidence type="ECO:0000313" key="3">
    <source>
        <dbReference type="EMBL" id="MBC8757014.1"/>
    </source>
</evidence>
<evidence type="ECO:0000313" key="4">
    <source>
        <dbReference type="Proteomes" id="UP000619238"/>
    </source>
</evidence>
<dbReference type="CDD" id="cd10456">
    <property type="entry name" value="GIY-YIG_UPF0213"/>
    <property type="match status" value="1"/>
</dbReference>
<name>A0ABR7QEP2_9FLAO</name>
<feature type="domain" description="GIY-YIG" evidence="2">
    <location>
        <begin position="2"/>
        <end position="78"/>
    </location>
</feature>
<dbReference type="SUPFAM" id="SSF82771">
    <property type="entry name" value="GIY-YIG endonuclease"/>
    <property type="match status" value="1"/>
</dbReference>
<evidence type="ECO:0000259" key="2">
    <source>
        <dbReference type="PROSITE" id="PS50164"/>
    </source>
</evidence>
<sequence>MKLSYVYILKCSDESYYAGVTTNLEKRFVQHQQGFYKESYTYRRRPLTIVFYASFTDINIAIENEKQIKKWSRAKKQALIHDEYEALPNLAKKKFRIKK</sequence>
<dbReference type="PROSITE" id="PS50164">
    <property type="entry name" value="GIY_YIG"/>
    <property type="match status" value="1"/>
</dbReference>
<comment type="caution">
    <text evidence="3">The sequence shown here is derived from an EMBL/GenBank/DDBJ whole genome shotgun (WGS) entry which is preliminary data.</text>
</comment>
<proteinExistence type="inferred from homology"/>
<dbReference type="InterPro" id="IPR000305">
    <property type="entry name" value="GIY-YIG_endonuc"/>
</dbReference>
<accession>A0ABR7QEP2</accession>
<keyword evidence="4" id="KW-1185">Reference proteome</keyword>
<dbReference type="InterPro" id="IPR050190">
    <property type="entry name" value="UPF0213_domain"/>
</dbReference>
<gene>
    <name evidence="3" type="ORF">H2O64_20245</name>
</gene>
<organism evidence="3 4">
    <name type="scientific">Kordia aestuariivivens</name>
    <dbReference type="NCBI Taxonomy" id="2759037"/>
    <lineage>
        <taxon>Bacteria</taxon>
        <taxon>Pseudomonadati</taxon>
        <taxon>Bacteroidota</taxon>
        <taxon>Flavobacteriia</taxon>
        <taxon>Flavobacteriales</taxon>
        <taxon>Flavobacteriaceae</taxon>
        <taxon>Kordia</taxon>
    </lineage>
</organism>
<dbReference type="Proteomes" id="UP000619238">
    <property type="component" value="Unassembled WGS sequence"/>
</dbReference>
<dbReference type="InterPro" id="IPR035901">
    <property type="entry name" value="GIY-YIG_endonuc_sf"/>
</dbReference>
<dbReference type="PANTHER" id="PTHR34477">
    <property type="entry name" value="UPF0213 PROTEIN YHBQ"/>
    <property type="match status" value="1"/>
</dbReference>
<dbReference type="Gene3D" id="3.40.1440.10">
    <property type="entry name" value="GIY-YIG endonuclease"/>
    <property type="match status" value="1"/>
</dbReference>
<dbReference type="PANTHER" id="PTHR34477:SF1">
    <property type="entry name" value="UPF0213 PROTEIN YHBQ"/>
    <property type="match status" value="1"/>
</dbReference>
<dbReference type="EMBL" id="JACGWS010000015">
    <property type="protein sequence ID" value="MBC8757014.1"/>
    <property type="molecule type" value="Genomic_DNA"/>
</dbReference>
<evidence type="ECO:0000256" key="1">
    <source>
        <dbReference type="ARBA" id="ARBA00007435"/>
    </source>
</evidence>
<protein>
    <submittedName>
        <fullName evidence="3">GIY-YIG nuclease family protein</fullName>
    </submittedName>
</protein>
<reference evidence="3 4" key="1">
    <citation type="submission" date="2020-07" db="EMBL/GenBank/DDBJ databases">
        <title>Description of Kordia aestuariivivens sp. nov., isolated from a tidal flat.</title>
        <authorList>
            <person name="Park S."/>
            <person name="Yoon J.-H."/>
        </authorList>
    </citation>
    <scope>NUCLEOTIDE SEQUENCE [LARGE SCALE GENOMIC DNA]</scope>
    <source>
        <strain evidence="3 4">YSTF-M3</strain>
    </source>
</reference>
<dbReference type="Pfam" id="PF01541">
    <property type="entry name" value="GIY-YIG"/>
    <property type="match status" value="1"/>
</dbReference>
<dbReference type="RefSeq" id="WP_187564054.1">
    <property type="nucleotide sequence ID" value="NZ_JACGWS010000015.1"/>
</dbReference>